<keyword evidence="13" id="KW-1185">Reference proteome</keyword>
<comment type="subcellular location">
    <subcellularLocation>
        <location evidence="1 10">Golgi apparatus membrane</location>
        <topology evidence="1 10">Single-pass type II membrane protein</topology>
    </subcellularLocation>
</comment>
<protein>
    <recommendedName>
        <fullName evidence="10">Hexosyltransferase</fullName>
        <ecNumber evidence="10">2.4.1.-</ecNumber>
    </recommendedName>
</protein>
<dbReference type="Pfam" id="PF01762">
    <property type="entry name" value="Galactosyl_T"/>
    <property type="match status" value="1"/>
</dbReference>
<keyword evidence="9 10" id="KW-0472">Membrane</keyword>
<evidence type="ECO:0000256" key="10">
    <source>
        <dbReference type="RuleBase" id="RU363063"/>
    </source>
</evidence>
<feature type="transmembrane region" description="Helical" evidence="10">
    <location>
        <begin position="7"/>
        <end position="28"/>
    </location>
</feature>
<evidence type="ECO:0000256" key="1">
    <source>
        <dbReference type="ARBA" id="ARBA00004323"/>
    </source>
</evidence>
<name>A0ABN7SY98_OIKDI</name>
<organism evidence="12 13">
    <name type="scientific">Oikopleura dioica</name>
    <name type="common">Tunicate</name>
    <dbReference type="NCBI Taxonomy" id="34765"/>
    <lineage>
        <taxon>Eukaryota</taxon>
        <taxon>Metazoa</taxon>
        <taxon>Chordata</taxon>
        <taxon>Tunicata</taxon>
        <taxon>Appendicularia</taxon>
        <taxon>Copelata</taxon>
        <taxon>Oikopleuridae</taxon>
        <taxon>Oikopleura</taxon>
    </lineage>
</organism>
<keyword evidence="5 10" id="KW-0812">Transmembrane</keyword>
<dbReference type="PANTHER" id="PTHR11214:SF3">
    <property type="entry name" value="BETA-1,3-GALACTOSYLTRANSFERASE 6"/>
    <property type="match status" value="1"/>
</dbReference>
<evidence type="ECO:0000256" key="11">
    <source>
        <dbReference type="SAM" id="MobiDB-lite"/>
    </source>
</evidence>
<evidence type="ECO:0000256" key="5">
    <source>
        <dbReference type="ARBA" id="ARBA00022692"/>
    </source>
</evidence>
<keyword evidence="4" id="KW-0808">Transferase</keyword>
<evidence type="ECO:0000256" key="3">
    <source>
        <dbReference type="ARBA" id="ARBA00022676"/>
    </source>
</evidence>
<evidence type="ECO:0000256" key="7">
    <source>
        <dbReference type="ARBA" id="ARBA00022989"/>
    </source>
</evidence>
<gene>
    <name evidence="12" type="ORF">OKIOD_LOCUS11772</name>
</gene>
<dbReference type="EMBL" id="OU015566">
    <property type="protein sequence ID" value="CAG5106805.1"/>
    <property type="molecule type" value="Genomic_DNA"/>
</dbReference>
<dbReference type="InterPro" id="IPR002659">
    <property type="entry name" value="Glyco_trans_31"/>
</dbReference>
<sequence>MTSSFIGCILTCTFLCICLNIGFLYVIFEQKRSCDRVVAELEFELEGYFQRRISNDFTDSLHVPSHRNVAKNQERLPAPAPLVDRSQRPASADSSPLNLPSLAGNKPPVKEPIQKAPVKKSQSPKEEREMLKQFADSIPDAPEPHLGTTQIPEFEDSQIDHVPTVRSTVDNVHVVKEQKELSAGTPDFLEEIPPESIEPGRHFKKESREPAEDEVGIQPELKDWELPEKYATSEDVSSFRNFDILIQPKIHKDDFGFAVMVYSELLEVAKRRAIRETYGSKMKEVGATVIFHLGRAEQPVNNIEIQIEAEENNDIVQYDIKENAYNKTLVSLMSLKWFDKVLSDNTPVVVLSDSRTYIDMSQWSETVGLGDNKRDWSVCSQVRFYDEVQRKGKFGASEEMYPMEFYPTYCQAGCFGLSRDVVKDIVEMIPQTRYFYQPQKYISGILRKKTNRAPPNALKNGPLMCQHLDDMRFLSKRYNLSYSSGSIEGMLREAHESLMK</sequence>
<feature type="compositionally biased region" description="Polar residues" evidence="11">
    <location>
        <begin position="88"/>
        <end position="98"/>
    </location>
</feature>
<evidence type="ECO:0000256" key="8">
    <source>
        <dbReference type="ARBA" id="ARBA00023034"/>
    </source>
</evidence>
<keyword evidence="6 10" id="KW-0735">Signal-anchor</keyword>
<evidence type="ECO:0000256" key="6">
    <source>
        <dbReference type="ARBA" id="ARBA00022968"/>
    </source>
</evidence>
<evidence type="ECO:0000256" key="2">
    <source>
        <dbReference type="ARBA" id="ARBA00008661"/>
    </source>
</evidence>
<reference evidence="12 13" key="1">
    <citation type="submission" date="2021-04" db="EMBL/GenBank/DDBJ databases">
        <authorList>
            <person name="Bliznina A."/>
        </authorList>
    </citation>
    <scope>NUCLEOTIDE SEQUENCE [LARGE SCALE GENOMIC DNA]</scope>
</reference>
<feature type="region of interest" description="Disordered" evidence="11">
    <location>
        <begin position="187"/>
        <end position="215"/>
    </location>
</feature>
<comment type="similarity">
    <text evidence="2 10">Belongs to the glycosyltransferase 31 family.</text>
</comment>
<evidence type="ECO:0000256" key="9">
    <source>
        <dbReference type="ARBA" id="ARBA00023136"/>
    </source>
</evidence>
<dbReference type="PANTHER" id="PTHR11214">
    <property type="entry name" value="BETA-1,3-N-ACETYLGLUCOSAMINYLTRANSFERASE"/>
    <property type="match status" value="1"/>
</dbReference>
<dbReference type="EC" id="2.4.1.-" evidence="10"/>
<keyword evidence="8 10" id="KW-0333">Golgi apparatus</keyword>
<feature type="region of interest" description="Disordered" evidence="11">
    <location>
        <begin position="66"/>
        <end position="127"/>
    </location>
</feature>
<proteinExistence type="inferred from homology"/>
<dbReference type="Proteomes" id="UP001158576">
    <property type="component" value="Chromosome 1"/>
</dbReference>
<accession>A0ABN7SY98</accession>
<feature type="compositionally biased region" description="Basic and acidic residues" evidence="11">
    <location>
        <begin position="198"/>
        <end position="210"/>
    </location>
</feature>
<evidence type="ECO:0000313" key="13">
    <source>
        <dbReference type="Proteomes" id="UP001158576"/>
    </source>
</evidence>
<evidence type="ECO:0000256" key="4">
    <source>
        <dbReference type="ARBA" id="ARBA00022679"/>
    </source>
</evidence>
<evidence type="ECO:0000313" key="12">
    <source>
        <dbReference type="EMBL" id="CAG5106805.1"/>
    </source>
</evidence>
<keyword evidence="3 10" id="KW-0328">Glycosyltransferase</keyword>
<keyword evidence="7 10" id="KW-1133">Transmembrane helix</keyword>